<dbReference type="RefSeq" id="WP_252439640.1">
    <property type="nucleotide sequence ID" value="NZ_JAGSOV010000035.1"/>
</dbReference>
<dbReference type="InterPro" id="IPR005297">
    <property type="entry name" value="Lipoprotein_repeat"/>
</dbReference>
<evidence type="ECO:0000313" key="4">
    <source>
        <dbReference type="Proteomes" id="UP001165283"/>
    </source>
</evidence>
<name>A0ABT1A1L1_9PSEU</name>
<keyword evidence="2" id="KW-0732">Signal</keyword>
<evidence type="ECO:0008006" key="5">
    <source>
        <dbReference type="Google" id="ProtNLM"/>
    </source>
</evidence>
<sequence length="210" mass="20690">MTNRLRGVAAAAACALMLALSACGGSDPTADDHGMTAEEHAQWEAEQAQGGAAADSGHSGGHGGGDAAPAPGGGGGHSGHGGATGETELWAVQSAPLGYIVTDGTGRIVYRSDRDSNQPPTSNCVDAACTASWAPLLVGEQGVVGLGVKDDDIGAVVRPDGTKQVTVAGWPVYTHVGESTGLESAGGNGADGVWWAINPQGEKALPPTAG</sequence>
<proteinExistence type="predicted"/>
<dbReference type="EMBL" id="JAGSOV010000035">
    <property type="protein sequence ID" value="MCO1656689.1"/>
    <property type="molecule type" value="Genomic_DNA"/>
</dbReference>
<dbReference type="Proteomes" id="UP001165283">
    <property type="component" value="Unassembled WGS sequence"/>
</dbReference>
<accession>A0ABT1A1L1</accession>
<dbReference type="Pfam" id="PF03640">
    <property type="entry name" value="Lipoprotein_15"/>
    <property type="match status" value="1"/>
</dbReference>
<gene>
    <name evidence="3" type="ORF">KDL28_16645</name>
</gene>
<protein>
    <recommendedName>
        <fullName evidence="5">Lipoprotein with Yx(FWY)xxD motif</fullName>
    </recommendedName>
</protein>
<organism evidence="3 4">
    <name type="scientific">Pseudonocardia humida</name>
    <dbReference type="NCBI Taxonomy" id="2800819"/>
    <lineage>
        <taxon>Bacteria</taxon>
        <taxon>Bacillati</taxon>
        <taxon>Actinomycetota</taxon>
        <taxon>Actinomycetes</taxon>
        <taxon>Pseudonocardiales</taxon>
        <taxon>Pseudonocardiaceae</taxon>
        <taxon>Pseudonocardia</taxon>
    </lineage>
</organism>
<feature type="chain" id="PRO_5045446054" description="Lipoprotein with Yx(FWY)xxD motif" evidence="2">
    <location>
        <begin position="25"/>
        <end position="210"/>
    </location>
</feature>
<feature type="compositionally biased region" description="Low complexity" evidence="1">
    <location>
        <begin position="44"/>
        <end position="57"/>
    </location>
</feature>
<dbReference type="PROSITE" id="PS51257">
    <property type="entry name" value="PROKAR_LIPOPROTEIN"/>
    <property type="match status" value="1"/>
</dbReference>
<evidence type="ECO:0000256" key="2">
    <source>
        <dbReference type="SAM" id="SignalP"/>
    </source>
</evidence>
<keyword evidence="4" id="KW-1185">Reference proteome</keyword>
<comment type="caution">
    <text evidence="3">The sequence shown here is derived from an EMBL/GenBank/DDBJ whole genome shotgun (WGS) entry which is preliminary data.</text>
</comment>
<feature type="signal peptide" evidence="2">
    <location>
        <begin position="1"/>
        <end position="24"/>
    </location>
</feature>
<reference evidence="3" key="1">
    <citation type="submission" date="2021-04" db="EMBL/GenBank/DDBJ databases">
        <title>Pseudonocardia sp. nov., isolated from sandy soil of mangrove forest.</title>
        <authorList>
            <person name="Zan Z."/>
            <person name="Huang R."/>
            <person name="Liu W."/>
        </authorList>
    </citation>
    <scope>NUCLEOTIDE SEQUENCE</scope>
    <source>
        <strain evidence="3">S2-4</strain>
    </source>
</reference>
<feature type="compositionally biased region" description="Gly residues" evidence="1">
    <location>
        <begin position="58"/>
        <end position="84"/>
    </location>
</feature>
<dbReference type="PANTHER" id="PTHR39335:SF1">
    <property type="entry name" value="BLL4220 PROTEIN"/>
    <property type="match status" value="1"/>
</dbReference>
<evidence type="ECO:0000313" key="3">
    <source>
        <dbReference type="EMBL" id="MCO1656689.1"/>
    </source>
</evidence>
<feature type="region of interest" description="Disordered" evidence="1">
    <location>
        <begin position="44"/>
        <end position="84"/>
    </location>
</feature>
<evidence type="ECO:0000256" key="1">
    <source>
        <dbReference type="SAM" id="MobiDB-lite"/>
    </source>
</evidence>
<dbReference type="PANTHER" id="PTHR39335">
    <property type="entry name" value="BLL4220 PROTEIN"/>
    <property type="match status" value="1"/>
</dbReference>